<dbReference type="GO" id="GO:0005886">
    <property type="term" value="C:plasma membrane"/>
    <property type="evidence" value="ECO:0007669"/>
    <property type="project" value="UniProtKB-SubCell"/>
</dbReference>
<evidence type="ECO:0000313" key="11">
    <source>
        <dbReference type="EMBL" id="SDM34693.1"/>
    </source>
</evidence>
<organism evidence="11 12">
    <name type="scientific">Franzmannia pantelleriensis</name>
    <dbReference type="NCBI Taxonomy" id="48727"/>
    <lineage>
        <taxon>Bacteria</taxon>
        <taxon>Pseudomonadati</taxon>
        <taxon>Pseudomonadota</taxon>
        <taxon>Gammaproteobacteria</taxon>
        <taxon>Oceanospirillales</taxon>
        <taxon>Halomonadaceae</taxon>
        <taxon>Franzmannia</taxon>
    </lineage>
</organism>
<feature type="transmembrane region" description="Helical" evidence="9">
    <location>
        <begin position="20"/>
        <end position="40"/>
    </location>
</feature>
<dbReference type="PANTHER" id="PTHR35011">
    <property type="entry name" value="2,3-DIKETO-L-GULONATE TRAP TRANSPORTER SMALL PERMEASE PROTEIN YIAM"/>
    <property type="match status" value="1"/>
</dbReference>
<sequence>MATPSMITAAATLIERIASLSLAVITLLIFVASLSRYLFATSIPDAHAIASLLLGIAILWGLGSTTWRNDHIAVDLVWQLCPAPLRRLMDIFAHLLVTAFIVALAWALFSRVMTIMHAGQTTSDLQLPLWPFYAMAWLGVLAATLLALARLVLLIWRPASLPVSASIVDDAAKEPRDG</sequence>
<evidence type="ECO:0000256" key="2">
    <source>
        <dbReference type="ARBA" id="ARBA00022448"/>
    </source>
</evidence>
<feature type="transmembrane region" description="Helical" evidence="9">
    <location>
        <begin position="46"/>
        <end position="67"/>
    </location>
</feature>
<name>A0A1G9SGU9_9GAMM</name>
<proteinExistence type="inferred from homology"/>
<evidence type="ECO:0000256" key="6">
    <source>
        <dbReference type="ARBA" id="ARBA00022989"/>
    </source>
</evidence>
<evidence type="ECO:0000256" key="9">
    <source>
        <dbReference type="RuleBase" id="RU369079"/>
    </source>
</evidence>
<dbReference type="EMBL" id="FNGH01000012">
    <property type="protein sequence ID" value="SDM34693.1"/>
    <property type="molecule type" value="Genomic_DNA"/>
</dbReference>
<dbReference type="PANTHER" id="PTHR35011:SF2">
    <property type="entry name" value="2,3-DIKETO-L-GULONATE TRAP TRANSPORTER SMALL PERMEASE PROTEIN YIAM"/>
    <property type="match status" value="1"/>
</dbReference>
<comment type="subcellular location">
    <subcellularLocation>
        <location evidence="1 9">Cell inner membrane</location>
        <topology evidence="1 9">Multi-pass membrane protein</topology>
    </subcellularLocation>
</comment>
<evidence type="ECO:0000256" key="1">
    <source>
        <dbReference type="ARBA" id="ARBA00004429"/>
    </source>
</evidence>
<keyword evidence="3" id="KW-1003">Cell membrane</keyword>
<dbReference type="InterPro" id="IPR007387">
    <property type="entry name" value="TRAP_DctQ"/>
</dbReference>
<comment type="similarity">
    <text evidence="8 9">Belongs to the TRAP transporter small permease family.</text>
</comment>
<evidence type="ECO:0000256" key="4">
    <source>
        <dbReference type="ARBA" id="ARBA00022519"/>
    </source>
</evidence>
<feature type="transmembrane region" description="Helical" evidence="9">
    <location>
        <begin position="88"/>
        <end position="109"/>
    </location>
</feature>
<accession>A0A1G9SGU9</accession>
<evidence type="ECO:0000259" key="10">
    <source>
        <dbReference type="Pfam" id="PF04290"/>
    </source>
</evidence>
<dbReference type="Proteomes" id="UP000199107">
    <property type="component" value="Unassembled WGS sequence"/>
</dbReference>
<dbReference type="AlphaFoldDB" id="A0A1G9SGU9"/>
<keyword evidence="6 9" id="KW-1133">Transmembrane helix</keyword>
<dbReference type="InterPro" id="IPR055348">
    <property type="entry name" value="DctQ"/>
</dbReference>
<feature type="domain" description="Tripartite ATP-independent periplasmic transporters DctQ component" evidence="10">
    <location>
        <begin position="25"/>
        <end position="154"/>
    </location>
</feature>
<keyword evidence="5 9" id="KW-0812">Transmembrane</keyword>
<comment type="subunit">
    <text evidence="9">The complex comprises the extracytoplasmic solute receptor protein and the two transmembrane proteins.</text>
</comment>
<evidence type="ECO:0000256" key="3">
    <source>
        <dbReference type="ARBA" id="ARBA00022475"/>
    </source>
</evidence>
<comment type="function">
    <text evidence="9">Part of the tripartite ATP-independent periplasmic (TRAP) transport system.</text>
</comment>
<dbReference type="GO" id="GO:0022857">
    <property type="term" value="F:transmembrane transporter activity"/>
    <property type="evidence" value="ECO:0007669"/>
    <property type="project" value="UniProtKB-UniRule"/>
</dbReference>
<dbReference type="GO" id="GO:0015740">
    <property type="term" value="P:C4-dicarboxylate transport"/>
    <property type="evidence" value="ECO:0007669"/>
    <property type="project" value="TreeGrafter"/>
</dbReference>
<dbReference type="OrthoDB" id="2877624at2"/>
<keyword evidence="2 9" id="KW-0813">Transport</keyword>
<keyword evidence="4 9" id="KW-0997">Cell inner membrane</keyword>
<protein>
    <recommendedName>
        <fullName evidence="9">TRAP transporter small permease protein</fullName>
    </recommendedName>
</protein>
<dbReference type="RefSeq" id="WP_089659353.1">
    <property type="nucleotide sequence ID" value="NZ_FNGH01000012.1"/>
</dbReference>
<dbReference type="Pfam" id="PF04290">
    <property type="entry name" value="DctQ"/>
    <property type="match status" value="1"/>
</dbReference>
<evidence type="ECO:0000256" key="8">
    <source>
        <dbReference type="ARBA" id="ARBA00038436"/>
    </source>
</evidence>
<evidence type="ECO:0000256" key="7">
    <source>
        <dbReference type="ARBA" id="ARBA00023136"/>
    </source>
</evidence>
<evidence type="ECO:0000256" key="5">
    <source>
        <dbReference type="ARBA" id="ARBA00022692"/>
    </source>
</evidence>
<feature type="transmembrane region" description="Helical" evidence="9">
    <location>
        <begin position="129"/>
        <end position="156"/>
    </location>
</feature>
<evidence type="ECO:0000313" key="12">
    <source>
        <dbReference type="Proteomes" id="UP000199107"/>
    </source>
</evidence>
<reference evidence="12" key="1">
    <citation type="submission" date="2016-10" db="EMBL/GenBank/DDBJ databases">
        <authorList>
            <person name="Varghese N."/>
            <person name="Submissions S."/>
        </authorList>
    </citation>
    <scope>NUCLEOTIDE SEQUENCE [LARGE SCALE GENOMIC DNA]</scope>
    <source>
        <strain evidence="12">AAP</strain>
    </source>
</reference>
<keyword evidence="7 9" id="KW-0472">Membrane</keyword>
<keyword evidence="12" id="KW-1185">Reference proteome</keyword>
<dbReference type="STRING" id="48727.SAMN05192555_11230"/>
<gene>
    <name evidence="11" type="ORF">SAMN05192555_11230</name>
</gene>